<dbReference type="GO" id="GO:0005524">
    <property type="term" value="F:ATP binding"/>
    <property type="evidence" value="ECO:0007669"/>
    <property type="project" value="UniProtKB-KW"/>
</dbReference>
<dbReference type="Proteomes" id="UP001144256">
    <property type="component" value="Unassembled WGS sequence"/>
</dbReference>
<sequence>MKCSMCHKNTAVVFVSKIVDGKQERLGLCLPCAQKSGIAPLDQLMGQSGMSPEEFENVNKQMMTMFENVDMDELTSSMNDPDAATEGGNSFMNLLNSAFSGMKNSKSTEYQPEEEMKQDEIPNGNTGGIRTKKKKATKKNKRKYLDTYGINLTDNAMNGKVDRIIGRNREIDRVIQILNRRSKNNPILIGEPGVGKTAIAEGLAVRIVEKQIPAKLIGTEIYLLDLTAVVAGTQFRGQFESRMKAIINEAKECGNIILVIDEVHNIVGAGEAEGGSMNAANILKPALARGEIQVIGATTLDEYRKHIEKDTALERRFQPVQVDEPSREDSIEILKGIKGYYEDFHKVKISDEIVEYAVNLSERYINDRFLPDKAIDVIDEAGSRANLLNLGLVELEALRRELGKVIDEKETAAAEDDYEKAAKCKVSEFDLLSKIEKIEKQCNNVIINKEDIAYVIEAWTKIPVQNISESEAKKLLNLEERLHERVIGQDNAVVRLSKSIRRNRSGFRKRKKPSSFIFVGPTGVGKTELTKALAFELYGTEDAMIRFDMSEFMEKHTVSKLIGAPPGYVGYDQAGQLTEKVRRKPYSVILLDEIEKAHADVFNILLQILEDGRLTDNTGRVVSFEDTVVIMTSNAGTAQKTNGIGFGKNDFDSLERKCKEALEQVFRPEFLNRVDETVVFTELSKDELRDIIDLMLNEVIAEAELKNITIKVADDIKEFILEKGYDAKYGARPLRRTIQRYIEDEIAESYIRGNIKDGDTAILNLENDDIVIKVKKEDIDVIEHA</sequence>
<dbReference type="InterPro" id="IPR003593">
    <property type="entry name" value="AAA+_ATPase"/>
</dbReference>
<reference evidence="7" key="1">
    <citation type="submission" date="2022-06" db="EMBL/GenBank/DDBJ databases">
        <title>Vallitalea longa sp. nov., an anaerobic bacterium isolated from marine sediment.</title>
        <authorList>
            <person name="Hirano S."/>
            <person name="Terahara T."/>
            <person name="Mori K."/>
            <person name="Hamada M."/>
            <person name="Matsumoto R."/>
            <person name="Kobayashi T."/>
        </authorList>
    </citation>
    <scope>NUCLEOTIDE SEQUENCE</scope>
    <source>
        <strain evidence="7">SH18-1</strain>
    </source>
</reference>
<dbReference type="FunFam" id="3.40.50.300:FF:000010">
    <property type="entry name" value="Chaperone clpB 1, putative"/>
    <property type="match status" value="1"/>
</dbReference>
<dbReference type="GO" id="GO:0016887">
    <property type="term" value="F:ATP hydrolysis activity"/>
    <property type="evidence" value="ECO:0007669"/>
    <property type="project" value="InterPro"/>
</dbReference>
<evidence type="ECO:0000259" key="5">
    <source>
        <dbReference type="SMART" id="SM00382"/>
    </source>
</evidence>
<dbReference type="Pfam" id="PF07724">
    <property type="entry name" value="AAA_2"/>
    <property type="match status" value="1"/>
</dbReference>
<dbReference type="PANTHER" id="PTHR11638:SF175">
    <property type="entry name" value="ATP-DEPENDENT CLP PROTEASE, ATP-BINDING SUBUNIT CLPC"/>
    <property type="match status" value="1"/>
</dbReference>
<name>A0A9W5YAJ3_9FIRM</name>
<dbReference type="InterPro" id="IPR001270">
    <property type="entry name" value="ClpA/B"/>
</dbReference>
<dbReference type="InterPro" id="IPR027417">
    <property type="entry name" value="P-loop_NTPase"/>
</dbReference>
<accession>A0A9W5YAJ3</accession>
<evidence type="ECO:0000313" key="7">
    <source>
        <dbReference type="EMBL" id="GKX29136.1"/>
    </source>
</evidence>
<dbReference type="SUPFAM" id="SSF52540">
    <property type="entry name" value="P-loop containing nucleoside triphosphate hydrolases"/>
    <property type="match status" value="2"/>
</dbReference>
<evidence type="ECO:0000256" key="1">
    <source>
        <dbReference type="ARBA" id="ARBA00022741"/>
    </source>
</evidence>
<feature type="domain" description="Clp ATPase C-terminal" evidence="6">
    <location>
        <begin position="683"/>
        <end position="772"/>
    </location>
</feature>
<evidence type="ECO:0000256" key="4">
    <source>
        <dbReference type="SAM" id="MobiDB-lite"/>
    </source>
</evidence>
<organism evidence="7 8">
    <name type="scientific">Vallitalea longa</name>
    <dbReference type="NCBI Taxonomy" id="2936439"/>
    <lineage>
        <taxon>Bacteria</taxon>
        <taxon>Bacillati</taxon>
        <taxon>Bacillota</taxon>
        <taxon>Clostridia</taxon>
        <taxon>Lachnospirales</taxon>
        <taxon>Vallitaleaceae</taxon>
        <taxon>Vallitalea</taxon>
    </lineage>
</organism>
<evidence type="ECO:0000256" key="2">
    <source>
        <dbReference type="ARBA" id="ARBA00022840"/>
    </source>
</evidence>
<dbReference type="SMART" id="SM00382">
    <property type="entry name" value="AAA"/>
    <property type="match status" value="2"/>
</dbReference>
<dbReference type="InterPro" id="IPR050130">
    <property type="entry name" value="ClpA_ClpB"/>
</dbReference>
<dbReference type="SMART" id="SM01086">
    <property type="entry name" value="ClpB_D2-small"/>
    <property type="match status" value="1"/>
</dbReference>
<comment type="caution">
    <text evidence="7">The sequence shown here is derived from an EMBL/GenBank/DDBJ whole genome shotgun (WGS) entry which is preliminary data.</text>
</comment>
<dbReference type="RefSeq" id="WP_281814364.1">
    <property type="nucleotide sequence ID" value="NZ_BRLB01000003.1"/>
</dbReference>
<gene>
    <name evidence="7" type="ORF">SH1V18_16160</name>
</gene>
<dbReference type="AlphaFoldDB" id="A0A9W5YAJ3"/>
<dbReference type="InterPro" id="IPR028299">
    <property type="entry name" value="ClpA/B_CS2"/>
</dbReference>
<dbReference type="FunFam" id="3.40.50.300:FF:000025">
    <property type="entry name" value="ATP-dependent Clp protease subunit"/>
    <property type="match status" value="1"/>
</dbReference>
<feature type="domain" description="AAA+ ATPase" evidence="5">
    <location>
        <begin position="512"/>
        <end position="666"/>
    </location>
</feature>
<dbReference type="PROSITE" id="PS00871">
    <property type="entry name" value="CLPAB_2"/>
    <property type="match status" value="1"/>
</dbReference>
<dbReference type="CDD" id="cd00009">
    <property type="entry name" value="AAA"/>
    <property type="match status" value="1"/>
</dbReference>
<keyword evidence="3" id="KW-0143">Chaperone</keyword>
<dbReference type="Pfam" id="PF00004">
    <property type="entry name" value="AAA"/>
    <property type="match status" value="1"/>
</dbReference>
<dbReference type="InterPro" id="IPR041546">
    <property type="entry name" value="ClpA/ClpB_AAA_lid"/>
</dbReference>
<evidence type="ECO:0000313" key="8">
    <source>
        <dbReference type="Proteomes" id="UP001144256"/>
    </source>
</evidence>
<keyword evidence="8" id="KW-1185">Reference proteome</keyword>
<evidence type="ECO:0000259" key="6">
    <source>
        <dbReference type="SMART" id="SM01086"/>
    </source>
</evidence>
<dbReference type="CDD" id="cd19499">
    <property type="entry name" value="RecA-like_ClpB_Hsp104-like"/>
    <property type="match status" value="1"/>
</dbReference>
<dbReference type="GO" id="GO:0034605">
    <property type="term" value="P:cellular response to heat"/>
    <property type="evidence" value="ECO:0007669"/>
    <property type="project" value="TreeGrafter"/>
</dbReference>
<dbReference type="Gene3D" id="1.10.8.60">
    <property type="match status" value="2"/>
</dbReference>
<dbReference type="InterPro" id="IPR019489">
    <property type="entry name" value="Clp_ATPase_C"/>
</dbReference>
<keyword evidence="1" id="KW-0547">Nucleotide-binding</keyword>
<dbReference type="InterPro" id="IPR003959">
    <property type="entry name" value="ATPase_AAA_core"/>
</dbReference>
<feature type="domain" description="AAA+ ATPase" evidence="5">
    <location>
        <begin position="182"/>
        <end position="327"/>
    </location>
</feature>
<dbReference type="Gene3D" id="3.40.50.300">
    <property type="entry name" value="P-loop containing nucleotide triphosphate hydrolases"/>
    <property type="match status" value="2"/>
</dbReference>
<dbReference type="Pfam" id="PF17871">
    <property type="entry name" value="AAA_lid_9"/>
    <property type="match status" value="1"/>
</dbReference>
<dbReference type="PANTHER" id="PTHR11638">
    <property type="entry name" value="ATP-DEPENDENT CLP PROTEASE"/>
    <property type="match status" value="1"/>
</dbReference>
<dbReference type="EMBL" id="BRLB01000003">
    <property type="protein sequence ID" value="GKX29136.1"/>
    <property type="molecule type" value="Genomic_DNA"/>
</dbReference>
<feature type="region of interest" description="Disordered" evidence="4">
    <location>
        <begin position="102"/>
        <end position="136"/>
    </location>
</feature>
<dbReference type="GO" id="GO:0005737">
    <property type="term" value="C:cytoplasm"/>
    <property type="evidence" value="ECO:0007669"/>
    <property type="project" value="TreeGrafter"/>
</dbReference>
<proteinExistence type="predicted"/>
<dbReference type="Gene3D" id="4.10.860.10">
    <property type="entry name" value="UVR domain"/>
    <property type="match status" value="1"/>
</dbReference>
<keyword evidence="2" id="KW-0067">ATP-binding</keyword>
<dbReference type="Pfam" id="PF10431">
    <property type="entry name" value="ClpB_D2-small"/>
    <property type="match status" value="1"/>
</dbReference>
<dbReference type="PRINTS" id="PR00300">
    <property type="entry name" value="CLPPROTEASEA"/>
</dbReference>
<protein>
    <submittedName>
        <fullName evidence="7">Chaperone ClpB</fullName>
    </submittedName>
</protein>
<evidence type="ECO:0000256" key="3">
    <source>
        <dbReference type="ARBA" id="ARBA00023186"/>
    </source>
</evidence>